<dbReference type="OrthoDB" id="3397047at2"/>
<evidence type="ECO:0000256" key="1">
    <source>
        <dbReference type="SAM" id="MobiDB-lite"/>
    </source>
</evidence>
<keyword evidence="3" id="KW-1185">Reference proteome</keyword>
<accession>A0A239MSB3</accession>
<evidence type="ECO:0000313" key="2">
    <source>
        <dbReference type="EMBL" id="SNT45133.1"/>
    </source>
</evidence>
<proteinExistence type="predicted"/>
<dbReference type="NCBIfam" id="NF041722">
    <property type="entry name" value="phane_AmcA_3a"/>
    <property type="match status" value="1"/>
</dbReference>
<organism evidence="2 3">
    <name type="scientific">Asanoa hainanensis</name>
    <dbReference type="NCBI Taxonomy" id="560556"/>
    <lineage>
        <taxon>Bacteria</taxon>
        <taxon>Bacillati</taxon>
        <taxon>Actinomycetota</taxon>
        <taxon>Actinomycetes</taxon>
        <taxon>Micromonosporales</taxon>
        <taxon>Micromonosporaceae</taxon>
        <taxon>Asanoa</taxon>
    </lineage>
</organism>
<gene>
    <name evidence="2" type="ORF">SAMN05421812_106202</name>
</gene>
<reference evidence="2 3" key="1">
    <citation type="submission" date="2017-06" db="EMBL/GenBank/DDBJ databases">
        <authorList>
            <person name="Kim H.J."/>
            <person name="Triplett B.A."/>
        </authorList>
    </citation>
    <scope>NUCLEOTIDE SEQUENCE [LARGE SCALE GENOMIC DNA]</scope>
    <source>
        <strain evidence="2 3">CGMCC 4.5593</strain>
    </source>
</reference>
<dbReference type="EMBL" id="FZPH01000006">
    <property type="protein sequence ID" value="SNT45133.1"/>
    <property type="molecule type" value="Genomic_DNA"/>
</dbReference>
<evidence type="ECO:0000313" key="3">
    <source>
        <dbReference type="Proteomes" id="UP000198362"/>
    </source>
</evidence>
<dbReference type="RefSeq" id="WP_089249932.1">
    <property type="nucleotide sequence ID" value="NZ_FZPH01000006.1"/>
</dbReference>
<protein>
    <submittedName>
        <fullName evidence="2">Uncharacterized protein</fullName>
    </submittedName>
</protein>
<feature type="region of interest" description="Disordered" evidence="1">
    <location>
        <begin position="1"/>
        <end position="26"/>
    </location>
</feature>
<sequence length="82" mass="8826">MPETTSLRPSDQLEGERAAGGDADDLTERVAGARAGLSALLSEAEQARRARAEAADPAGGAVCAWNHFENIPTFYNWNNRPR</sequence>
<name>A0A239MSB3_9ACTN</name>
<dbReference type="Proteomes" id="UP000198362">
    <property type="component" value="Unassembled WGS sequence"/>
</dbReference>
<dbReference type="AlphaFoldDB" id="A0A239MSB3"/>
<dbReference type="InterPro" id="IPR049908">
    <property type="entry name" value="AmcA_3a"/>
</dbReference>